<feature type="region of interest" description="Disordered" evidence="1">
    <location>
        <begin position="209"/>
        <end position="243"/>
    </location>
</feature>
<name>A0A9N8EGX7_9STRA</name>
<organism evidence="3 4">
    <name type="scientific">Seminavis robusta</name>
    <dbReference type="NCBI Taxonomy" id="568900"/>
    <lineage>
        <taxon>Eukaryota</taxon>
        <taxon>Sar</taxon>
        <taxon>Stramenopiles</taxon>
        <taxon>Ochrophyta</taxon>
        <taxon>Bacillariophyta</taxon>
        <taxon>Bacillariophyceae</taxon>
        <taxon>Bacillariophycidae</taxon>
        <taxon>Naviculales</taxon>
        <taxon>Naviculaceae</taxon>
        <taxon>Seminavis</taxon>
    </lineage>
</organism>
<proteinExistence type="predicted"/>
<evidence type="ECO:0000313" key="3">
    <source>
        <dbReference type="EMBL" id="CAB9518270.1"/>
    </source>
</evidence>
<feature type="region of interest" description="Disordered" evidence="1">
    <location>
        <begin position="345"/>
        <end position="387"/>
    </location>
</feature>
<feature type="compositionally biased region" description="Basic and acidic residues" evidence="1">
    <location>
        <begin position="365"/>
        <end position="386"/>
    </location>
</feature>
<dbReference type="EMBL" id="CAICTM010000918">
    <property type="protein sequence ID" value="CAB9518270.1"/>
    <property type="molecule type" value="Genomic_DNA"/>
</dbReference>
<accession>A0A9N8EGX7</accession>
<gene>
    <name evidence="3" type="ORF">SEMRO_920_G220240.1</name>
</gene>
<evidence type="ECO:0000256" key="2">
    <source>
        <dbReference type="SAM" id="Phobius"/>
    </source>
</evidence>
<reference evidence="3" key="1">
    <citation type="submission" date="2020-06" db="EMBL/GenBank/DDBJ databases">
        <authorList>
            <consortium name="Plant Systems Biology data submission"/>
        </authorList>
    </citation>
    <scope>NUCLEOTIDE SEQUENCE</scope>
    <source>
        <strain evidence="3">D6</strain>
    </source>
</reference>
<feature type="compositionally biased region" description="Polar residues" evidence="1">
    <location>
        <begin position="210"/>
        <end position="219"/>
    </location>
</feature>
<comment type="caution">
    <text evidence="3">The sequence shown here is derived from an EMBL/GenBank/DDBJ whole genome shotgun (WGS) entry which is preliminary data.</text>
</comment>
<feature type="transmembrane region" description="Helical" evidence="2">
    <location>
        <begin position="7"/>
        <end position="26"/>
    </location>
</feature>
<dbReference type="Proteomes" id="UP001153069">
    <property type="component" value="Unassembled WGS sequence"/>
</dbReference>
<keyword evidence="4" id="KW-1185">Reference proteome</keyword>
<keyword evidence="2" id="KW-1133">Transmembrane helix</keyword>
<feature type="compositionally biased region" description="Basic residues" evidence="1">
    <location>
        <begin position="225"/>
        <end position="234"/>
    </location>
</feature>
<keyword evidence="2" id="KW-0472">Membrane</keyword>
<dbReference type="AlphaFoldDB" id="A0A9N8EGX7"/>
<evidence type="ECO:0000313" key="4">
    <source>
        <dbReference type="Proteomes" id="UP001153069"/>
    </source>
</evidence>
<evidence type="ECO:0000256" key="1">
    <source>
        <dbReference type="SAM" id="MobiDB-lite"/>
    </source>
</evidence>
<sequence>MPSSFQPFVYVLLLGVSGLFLFGGFYSPERQPNRALLTPDPQPKVLAAKYDKPKPLQRTPFTLDSFRVHGINLAHYGLEQDHGNVPATILLTDYFRLYHDFALTTGGHLQGDEDWTTLLEFRKRLQHPGLAFYYDKIAQKRWLMAFGDIPVPQPYQLVYRDHDIAKDENKKSWIQQHLPKGRDYVAKPSHTAPDESGKGVWLVQTKKDISVNTKHSPQQAEKKNQMRGKNRNKNAKTQSHMEAHGSAIDDSERAVAEQLANHLHHEKRNPKNWARQQVQPGYIVEERIVSIIDDSRTDVIMHNNLPPMDFKVYVLWGRVFVASWSQGADDNSLIGRVYRNGTVVSSHNKQEHQPALGDDDEFPLDDPKKKVKSKESKGKPMPEAKKPKPVFYDRLPEWVNWAQILTLAEGLGQHKDMIRVDLLVGLPSDHPAWRQDRAAQIAATQVYVNAITLDPVGDELPDDMLKEAARLWVAGYKMGIFGRIPSASEVPPAYGDPSVEEVAEEFAGRMIFTNRMAVAHAKSAAARHPVWGSAMEIGGGRRRK</sequence>
<keyword evidence="2" id="KW-0812">Transmembrane</keyword>
<protein>
    <submittedName>
        <fullName evidence="3">Uncharacterized protein</fullName>
    </submittedName>
</protein>